<dbReference type="Proteomes" id="UP000015106">
    <property type="component" value="Chromosome 7"/>
</dbReference>
<proteinExistence type="predicted"/>
<dbReference type="EnsemblPlants" id="TuG1812G0700004422.01.T01">
    <property type="protein sequence ID" value="TuG1812G0700004422.01.T01"/>
    <property type="gene ID" value="TuG1812G0700004422.01"/>
</dbReference>
<dbReference type="Gramene" id="TuG1812G0700004422.01.T01">
    <property type="protein sequence ID" value="TuG1812G0700004422.01.T01"/>
    <property type="gene ID" value="TuG1812G0700004422.01"/>
</dbReference>
<name>A0A8R7R626_TRIUA</name>
<accession>A0A8R7R626</accession>
<evidence type="ECO:0000256" key="1">
    <source>
        <dbReference type="SAM" id="SignalP"/>
    </source>
</evidence>
<reference evidence="2" key="2">
    <citation type="submission" date="2018-03" db="EMBL/GenBank/DDBJ databases">
        <title>The Triticum urartu genome reveals the dynamic nature of wheat genome evolution.</title>
        <authorList>
            <person name="Ling H."/>
            <person name="Ma B."/>
            <person name="Shi X."/>
            <person name="Liu H."/>
            <person name="Dong L."/>
            <person name="Sun H."/>
            <person name="Cao Y."/>
            <person name="Gao Q."/>
            <person name="Zheng S."/>
            <person name="Li Y."/>
            <person name="Yu Y."/>
            <person name="Du H."/>
            <person name="Qi M."/>
            <person name="Li Y."/>
            <person name="Yu H."/>
            <person name="Cui Y."/>
            <person name="Wang N."/>
            <person name="Chen C."/>
            <person name="Wu H."/>
            <person name="Zhao Y."/>
            <person name="Zhang J."/>
            <person name="Li Y."/>
            <person name="Zhou W."/>
            <person name="Zhang B."/>
            <person name="Hu W."/>
            <person name="Eijk M."/>
            <person name="Tang J."/>
            <person name="Witsenboer H."/>
            <person name="Zhao S."/>
            <person name="Li Z."/>
            <person name="Zhang A."/>
            <person name="Wang D."/>
            <person name="Liang C."/>
        </authorList>
    </citation>
    <scope>NUCLEOTIDE SEQUENCE [LARGE SCALE GENOMIC DNA]</scope>
    <source>
        <strain evidence="2">cv. G1812</strain>
    </source>
</reference>
<feature type="chain" id="PRO_5035737579" evidence="1">
    <location>
        <begin position="29"/>
        <end position="88"/>
    </location>
</feature>
<reference evidence="2" key="3">
    <citation type="submission" date="2022-06" db="UniProtKB">
        <authorList>
            <consortium name="EnsemblPlants"/>
        </authorList>
    </citation>
    <scope>IDENTIFICATION</scope>
</reference>
<protein>
    <submittedName>
        <fullName evidence="2">Uncharacterized protein</fullName>
    </submittedName>
</protein>
<evidence type="ECO:0000313" key="2">
    <source>
        <dbReference type="EnsemblPlants" id="TuG1812G0700004422.01.T01"/>
    </source>
</evidence>
<feature type="signal peptide" evidence="1">
    <location>
        <begin position="1"/>
        <end position="28"/>
    </location>
</feature>
<sequence>MRPNAVTLLLPLAFLLLLLVPPLAPAEARSDCTSQVIDPMGKKCDRAGCYFSSRVAYAQIGCHKPAVSCSWTAYCSSEGCNFTYCMYS</sequence>
<evidence type="ECO:0000313" key="3">
    <source>
        <dbReference type="Proteomes" id="UP000015106"/>
    </source>
</evidence>
<keyword evidence="3" id="KW-1185">Reference proteome</keyword>
<dbReference type="AlphaFoldDB" id="A0A8R7R626"/>
<reference evidence="3" key="1">
    <citation type="journal article" date="2013" name="Nature">
        <title>Draft genome of the wheat A-genome progenitor Triticum urartu.</title>
        <authorList>
            <person name="Ling H.Q."/>
            <person name="Zhao S."/>
            <person name="Liu D."/>
            <person name="Wang J."/>
            <person name="Sun H."/>
            <person name="Zhang C."/>
            <person name="Fan H."/>
            <person name="Li D."/>
            <person name="Dong L."/>
            <person name="Tao Y."/>
            <person name="Gao C."/>
            <person name="Wu H."/>
            <person name="Li Y."/>
            <person name="Cui Y."/>
            <person name="Guo X."/>
            <person name="Zheng S."/>
            <person name="Wang B."/>
            <person name="Yu K."/>
            <person name="Liang Q."/>
            <person name="Yang W."/>
            <person name="Lou X."/>
            <person name="Chen J."/>
            <person name="Feng M."/>
            <person name="Jian J."/>
            <person name="Zhang X."/>
            <person name="Luo G."/>
            <person name="Jiang Y."/>
            <person name="Liu J."/>
            <person name="Wang Z."/>
            <person name="Sha Y."/>
            <person name="Zhang B."/>
            <person name="Wu H."/>
            <person name="Tang D."/>
            <person name="Shen Q."/>
            <person name="Xue P."/>
            <person name="Zou S."/>
            <person name="Wang X."/>
            <person name="Liu X."/>
            <person name="Wang F."/>
            <person name="Yang Y."/>
            <person name="An X."/>
            <person name="Dong Z."/>
            <person name="Zhang K."/>
            <person name="Zhang X."/>
            <person name="Luo M.C."/>
            <person name="Dvorak J."/>
            <person name="Tong Y."/>
            <person name="Wang J."/>
            <person name="Yang H."/>
            <person name="Li Z."/>
            <person name="Wang D."/>
            <person name="Zhang A."/>
            <person name="Wang J."/>
        </authorList>
    </citation>
    <scope>NUCLEOTIDE SEQUENCE</scope>
    <source>
        <strain evidence="3">cv. G1812</strain>
    </source>
</reference>
<organism evidence="2 3">
    <name type="scientific">Triticum urartu</name>
    <name type="common">Red wild einkorn</name>
    <name type="synonym">Crithodium urartu</name>
    <dbReference type="NCBI Taxonomy" id="4572"/>
    <lineage>
        <taxon>Eukaryota</taxon>
        <taxon>Viridiplantae</taxon>
        <taxon>Streptophyta</taxon>
        <taxon>Embryophyta</taxon>
        <taxon>Tracheophyta</taxon>
        <taxon>Spermatophyta</taxon>
        <taxon>Magnoliopsida</taxon>
        <taxon>Liliopsida</taxon>
        <taxon>Poales</taxon>
        <taxon>Poaceae</taxon>
        <taxon>BOP clade</taxon>
        <taxon>Pooideae</taxon>
        <taxon>Triticodae</taxon>
        <taxon>Triticeae</taxon>
        <taxon>Triticinae</taxon>
        <taxon>Triticum</taxon>
    </lineage>
</organism>
<keyword evidence="1" id="KW-0732">Signal</keyword>